<feature type="domain" description="EGF-like" evidence="2">
    <location>
        <begin position="213"/>
        <end position="224"/>
    </location>
</feature>
<sequence length="479" mass="49786">MAAARTMQVGLLLAILGSARATCLKPGYDMGDSANSCGYAPEVKVFGGPGYDFSAHSWIASKGITTEAVGAAEDLDSATDCQALCLGAGADYFAYDPVALCVCKAEYAEASCYPLYAPYESSSAMIAGPASCGTCFRVDHDMGADFNGCGYAPEVKIFGGPGYDFSAHSWIASKGITTEAVGAAGDLDSATDCQELCFGAGAAYFAYEPDQLCVCKDPYEASNCTLFGERTNITAGPTVCQDCFRGSDMGADFNGCGYASEVKVFGGPGYDFSAHSWIASKGITTEAVGAADELDSAMDCQALCLGAGADYFAYEPGQLCVCKEIDGYSDASCVLYGLNAGAPDITSGPTQCPGCIMDGYDAAGSANICGYAVEVKIVATTGYDFSEPSWIATKGIPTAHTDNLRTPYDCRMLCMAETGCAFFAFDAMKQPGKGFCVLKQAYSHPSCEPQYGADDDIASGPLLCKSTIKCGMLDDACCD</sequence>
<keyword evidence="1" id="KW-0732">Signal</keyword>
<evidence type="ECO:0000313" key="4">
    <source>
        <dbReference type="Proteomes" id="UP001189429"/>
    </source>
</evidence>
<feature type="chain" id="PRO_5046105775" description="EGF-like domain-containing protein" evidence="1">
    <location>
        <begin position="22"/>
        <end position="479"/>
    </location>
</feature>
<name>A0ABN9XAY8_9DINO</name>
<accession>A0ABN9XAY8</accession>
<organism evidence="3 4">
    <name type="scientific">Prorocentrum cordatum</name>
    <dbReference type="NCBI Taxonomy" id="2364126"/>
    <lineage>
        <taxon>Eukaryota</taxon>
        <taxon>Sar</taxon>
        <taxon>Alveolata</taxon>
        <taxon>Dinophyceae</taxon>
        <taxon>Prorocentrales</taxon>
        <taxon>Prorocentraceae</taxon>
        <taxon>Prorocentrum</taxon>
    </lineage>
</organism>
<proteinExistence type="predicted"/>
<dbReference type="Gene3D" id="3.50.4.10">
    <property type="entry name" value="Hepatocyte Growth Factor"/>
    <property type="match status" value="1"/>
</dbReference>
<evidence type="ECO:0000259" key="2">
    <source>
        <dbReference type="PROSITE" id="PS01186"/>
    </source>
</evidence>
<gene>
    <name evidence="3" type="ORF">PCOR1329_LOCUS75033</name>
</gene>
<evidence type="ECO:0000256" key="1">
    <source>
        <dbReference type="SAM" id="SignalP"/>
    </source>
</evidence>
<comment type="caution">
    <text evidence="3">The sequence shown here is derived from an EMBL/GenBank/DDBJ whole genome shotgun (WGS) entry which is preliminary data.</text>
</comment>
<reference evidence="3" key="1">
    <citation type="submission" date="2023-10" db="EMBL/GenBank/DDBJ databases">
        <authorList>
            <person name="Chen Y."/>
            <person name="Shah S."/>
            <person name="Dougan E. K."/>
            <person name="Thang M."/>
            <person name="Chan C."/>
        </authorList>
    </citation>
    <scope>NUCLEOTIDE SEQUENCE [LARGE SCALE GENOMIC DNA]</scope>
</reference>
<protein>
    <recommendedName>
        <fullName evidence="2">EGF-like domain-containing protein</fullName>
    </recommendedName>
</protein>
<dbReference type="InterPro" id="IPR000742">
    <property type="entry name" value="EGF"/>
</dbReference>
<keyword evidence="4" id="KW-1185">Reference proteome</keyword>
<feature type="signal peptide" evidence="1">
    <location>
        <begin position="1"/>
        <end position="21"/>
    </location>
</feature>
<evidence type="ECO:0000313" key="3">
    <source>
        <dbReference type="EMBL" id="CAK0896610.1"/>
    </source>
</evidence>
<dbReference type="EMBL" id="CAUYUJ010020214">
    <property type="protein sequence ID" value="CAK0896610.1"/>
    <property type="molecule type" value="Genomic_DNA"/>
</dbReference>
<dbReference type="Proteomes" id="UP001189429">
    <property type="component" value="Unassembled WGS sequence"/>
</dbReference>
<dbReference type="PROSITE" id="PS01186">
    <property type="entry name" value="EGF_2"/>
    <property type="match status" value="1"/>
</dbReference>